<organism evidence="10 11">
    <name type="scientific">Caecibacteroides pullorum</name>
    <dbReference type="NCBI Taxonomy" id="2725562"/>
    <lineage>
        <taxon>Bacteria</taxon>
        <taxon>Pseudomonadati</taxon>
        <taxon>Bacteroidota</taxon>
        <taxon>Bacteroidia</taxon>
        <taxon>Bacteroidales</taxon>
        <taxon>Bacteroidaceae</taxon>
        <taxon>Caecibacteroides</taxon>
    </lineage>
</organism>
<dbReference type="Gene3D" id="1.10.10.10">
    <property type="entry name" value="Winged helix-like DNA-binding domain superfamily/Winged helix DNA-binding domain"/>
    <property type="match status" value="1"/>
</dbReference>
<evidence type="ECO:0000259" key="9">
    <source>
        <dbReference type="PROSITE" id="PS51755"/>
    </source>
</evidence>
<dbReference type="AlphaFoldDB" id="A0AA41D782"/>
<dbReference type="RefSeq" id="WP_204970247.1">
    <property type="nucleotide sequence ID" value="NZ_JAAZTS010000005.1"/>
</dbReference>
<comment type="caution">
    <text evidence="10">The sequence shown here is derived from an EMBL/GenBank/DDBJ whole genome shotgun (WGS) entry which is preliminary data.</text>
</comment>
<evidence type="ECO:0000256" key="4">
    <source>
        <dbReference type="ARBA" id="ARBA00023125"/>
    </source>
</evidence>
<dbReference type="Proteomes" id="UP000698924">
    <property type="component" value="Unassembled WGS sequence"/>
</dbReference>
<dbReference type="InterPro" id="IPR001867">
    <property type="entry name" value="OmpR/PhoB-type_DNA-bd"/>
</dbReference>
<keyword evidence="11" id="KW-1185">Reference proteome</keyword>
<dbReference type="GO" id="GO:0000156">
    <property type="term" value="F:phosphorelay response regulator activity"/>
    <property type="evidence" value="ECO:0007669"/>
    <property type="project" value="TreeGrafter"/>
</dbReference>
<dbReference type="GO" id="GO:0000976">
    <property type="term" value="F:transcription cis-regulatory region binding"/>
    <property type="evidence" value="ECO:0007669"/>
    <property type="project" value="TreeGrafter"/>
</dbReference>
<accession>A0AA41D782</accession>
<proteinExistence type="predicted"/>
<dbReference type="PANTHER" id="PTHR48111">
    <property type="entry name" value="REGULATOR OF RPOS"/>
    <property type="match status" value="1"/>
</dbReference>
<dbReference type="EMBL" id="JACJMO010000005">
    <property type="protein sequence ID" value="MBM6857043.1"/>
    <property type="molecule type" value="Genomic_DNA"/>
</dbReference>
<dbReference type="InterPro" id="IPR036388">
    <property type="entry name" value="WH-like_DNA-bd_sf"/>
</dbReference>
<dbReference type="InterPro" id="IPR011006">
    <property type="entry name" value="CheY-like_superfamily"/>
</dbReference>
<feature type="DNA-binding region" description="OmpR/PhoB-type" evidence="7">
    <location>
        <begin position="127"/>
        <end position="227"/>
    </location>
</feature>
<dbReference type="SMART" id="SM00862">
    <property type="entry name" value="Trans_reg_C"/>
    <property type="match status" value="1"/>
</dbReference>
<dbReference type="Pfam" id="PF00072">
    <property type="entry name" value="Response_reg"/>
    <property type="match status" value="1"/>
</dbReference>
<dbReference type="InterPro" id="IPR001789">
    <property type="entry name" value="Sig_transdc_resp-reg_receiver"/>
</dbReference>
<keyword evidence="3" id="KW-0805">Transcription regulation</keyword>
<keyword evidence="1 6" id="KW-0597">Phosphoprotein</keyword>
<dbReference type="PROSITE" id="PS50110">
    <property type="entry name" value="RESPONSE_REGULATORY"/>
    <property type="match status" value="1"/>
</dbReference>
<evidence type="ECO:0000256" key="6">
    <source>
        <dbReference type="PROSITE-ProRule" id="PRU00169"/>
    </source>
</evidence>
<evidence type="ECO:0000256" key="3">
    <source>
        <dbReference type="ARBA" id="ARBA00023015"/>
    </source>
</evidence>
<evidence type="ECO:0000256" key="1">
    <source>
        <dbReference type="ARBA" id="ARBA00022553"/>
    </source>
</evidence>
<feature type="domain" description="OmpR/PhoB-type" evidence="9">
    <location>
        <begin position="127"/>
        <end position="227"/>
    </location>
</feature>
<keyword evidence="2" id="KW-0902">Two-component regulatory system</keyword>
<name>A0AA41D782_9BACT</name>
<sequence length="231" mass="26127">MEKTEKIKVLFVDDDLLLGQVVGTALQAEGYDVFYQNSLEGLTARATACMPDIIFLDVQIGTESSIETAPRLRALLPDVPLIFVSSYTDGTTIRQGLETGATSYLKKPFDMEELTGYIRRYAVRTSHTSIPIGRLRLDCRTRELTDSRSGKPVKCLSHMEYRLLKLLAAYREQAVEKKLIEATLWEKTETPNEQSLMNCISHLRKYLAADSGMEIALLPKQGYMLRPEQEE</sequence>
<feature type="domain" description="Response regulatory" evidence="8">
    <location>
        <begin position="8"/>
        <end position="122"/>
    </location>
</feature>
<dbReference type="PANTHER" id="PTHR48111:SF1">
    <property type="entry name" value="TWO-COMPONENT RESPONSE REGULATOR ORR33"/>
    <property type="match status" value="1"/>
</dbReference>
<dbReference type="CDD" id="cd00156">
    <property type="entry name" value="REC"/>
    <property type="match status" value="1"/>
</dbReference>
<dbReference type="GO" id="GO:0006355">
    <property type="term" value="P:regulation of DNA-templated transcription"/>
    <property type="evidence" value="ECO:0007669"/>
    <property type="project" value="InterPro"/>
</dbReference>
<dbReference type="GO" id="GO:0032993">
    <property type="term" value="C:protein-DNA complex"/>
    <property type="evidence" value="ECO:0007669"/>
    <property type="project" value="TreeGrafter"/>
</dbReference>
<evidence type="ECO:0000313" key="11">
    <source>
        <dbReference type="Proteomes" id="UP000698924"/>
    </source>
</evidence>
<protein>
    <submittedName>
        <fullName evidence="10">Response regulator transcription factor</fullName>
    </submittedName>
</protein>
<dbReference type="InterPro" id="IPR016032">
    <property type="entry name" value="Sig_transdc_resp-reg_C-effctor"/>
</dbReference>
<dbReference type="InterPro" id="IPR039420">
    <property type="entry name" value="WalR-like"/>
</dbReference>
<keyword evidence="4 7" id="KW-0238">DNA-binding</keyword>
<evidence type="ECO:0000259" key="8">
    <source>
        <dbReference type="PROSITE" id="PS50110"/>
    </source>
</evidence>
<dbReference type="PROSITE" id="PS51755">
    <property type="entry name" value="OMPR_PHOB"/>
    <property type="match status" value="1"/>
</dbReference>
<dbReference type="SUPFAM" id="SSF52172">
    <property type="entry name" value="CheY-like"/>
    <property type="match status" value="1"/>
</dbReference>
<evidence type="ECO:0000256" key="2">
    <source>
        <dbReference type="ARBA" id="ARBA00023012"/>
    </source>
</evidence>
<gene>
    <name evidence="10" type="ORF">H6D15_05395</name>
</gene>
<feature type="modified residue" description="4-aspartylphosphate" evidence="6">
    <location>
        <position position="57"/>
    </location>
</feature>
<evidence type="ECO:0000256" key="7">
    <source>
        <dbReference type="PROSITE-ProRule" id="PRU01091"/>
    </source>
</evidence>
<dbReference type="SUPFAM" id="SSF46894">
    <property type="entry name" value="C-terminal effector domain of the bipartite response regulators"/>
    <property type="match status" value="1"/>
</dbReference>
<dbReference type="Pfam" id="PF00486">
    <property type="entry name" value="Trans_reg_C"/>
    <property type="match status" value="1"/>
</dbReference>
<dbReference type="SMART" id="SM00448">
    <property type="entry name" value="REC"/>
    <property type="match status" value="1"/>
</dbReference>
<dbReference type="Gene3D" id="3.40.50.2300">
    <property type="match status" value="1"/>
</dbReference>
<evidence type="ECO:0000313" key="10">
    <source>
        <dbReference type="EMBL" id="MBM6857043.1"/>
    </source>
</evidence>
<keyword evidence="5" id="KW-0804">Transcription</keyword>
<evidence type="ECO:0000256" key="5">
    <source>
        <dbReference type="ARBA" id="ARBA00023163"/>
    </source>
</evidence>
<dbReference type="GO" id="GO:0005829">
    <property type="term" value="C:cytosol"/>
    <property type="evidence" value="ECO:0007669"/>
    <property type="project" value="TreeGrafter"/>
</dbReference>
<reference evidence="10 11" key="1">
    <citation type="journal article" date="2021" name="Sci. Rep.">
        <title>The distribution of antibiotic resistance genes in chicken gut microbiota commensals.</title>
        <authorList>
            <person name="Juricova H."/>
            <person name="Matiasovicova J."/>
            <person name="Kubasova T."/>
            <person name="Cejkova D."/>
            <person name="Rychlik I."/>
        </authorList>
    </citation>
    <scope>NUCLEOTIDE SEQUENCE [LARGE SCALE GENOMIC DNA]</scope>
    <source>
        <strain evidence="10 11">An421</strain>
    </source>
</reference>
<dbReference type="CDD" id="cd00383">
    <property type="entry name" value="trans_reg_C"/>
    <property type="match status" value="1"/>
</dbReference>